<evidence type="ECO:0000313" key="2">
    <source>
        <dbReference type="Proteomes" id="UP001138751"/>
    </source>
</evidence>
<evidence type="ECO:0000313" key="1">
    <source>
        <dbReference type="EMBL" id="MBR0673350.1"/>
    </source>
</evidence>
<sequence>MTARVSIGRPAVTVHSLAGAEAALAAAGPQGVLLLSAPGAAGFAGPAWFVELVAEAMRRHPDVPCRAALDCGDAAGTALAALRAGARLLVLDGECLAFPAVAAAAAELGADILPARPVSLDVGRLDLARRDDRARLSAWLAMEAPQESPTPPAS</sequence>
<reference evidence="1" key="1">
    <citation type="submission" date="2020-01" db="EMBL/GenBank/DDBJ databases">
        <authorList>
            <person name="Rat A."/>
        </authorList>
    </citation>
    <scope>NUCLEOTIDE SEQUENCE</scope>
    <source>
        <strain evidence="1">LMG 31231</strain>
    </source>
</reference>
<dbReference type="EMBL" id="JAAEDM010000068">
    <property type="protein sequence ID" value="MBR0673350.1"/>
    <property type="molecule type" value="Genomic_DNA"/>
</dbReference>
<name>A0A9X9X1S1_9PROT</name>
<dbReference type="AlphaFoldDB" id="A0A9X9X1S1"/>
<dbReference type="Proteomes" id="UP001138751">
    <property type="component" value="Unassembled WGS sequence"/>
</dbReference>
<keyword evidence="2" id="KW-1185">Reference proteome</keyword>
<accession>A0A9X9X1S1</accession>
<organism evidence="1 2">
    <name type="scientific">Neoroseomonas soli</name>
    <dbReference type="NCBI Taxonomy" id="1081025"/>
    <lineage>
        <taxon>Bacteria</taxon>
        <taxon>Pseudomonadati</taxon>
        <taxon>Pseudomonadota</taxon>
        <taxon>Alphaproteobacteria</taxon>
        <taxon>Acetobacterales</taxon>
        <taxon>Acetobacteraceae</taxon>
        <taxon>Neoroseomonas</taxon>
    </lineage>
</organism>
<protein>
    <submittedName>
        <fullName evidence="1">Uncharacterized protein</fullName>
    </submittedName>
</protein>
<dbReference type="InterPro" id="IPR013785">
    <property type="entry name" value="Aldolase_TIM"/>
</dbReference>
<comment type="caution">
    <text evidence="1">The sequence shown here is derived from an EMBL/GenBank/DDBJ whole genome shotgun (WGS) entry which is preliminary data.</text>
</comment>
<gene>
    <name evidence="1" type="ORF">GXW76_19410</name>
</gene>
<dbReference type="RefSeq" id="WP_211863759.1">
    <property type="nucleotide sequence ID" value="NZ_JAAEDM010000068.1"/>
</dbReference>
<dbReference type="Gene3D" id="3.20.20.70">
    <property type="entry name" value="Aldolase class I"/>
    <property type="match status" value="1"/>
</dbReference>
<reference evidence="1" key="2">
    <citation type="journal article" date="2021" name="Syst. Appl. Microbiol.">
        <title>Roseomonas hellenica sp. nov., isolated from roots of wild-growing Alkanna tinctoria.</title>
        <authorList>
            <person name="Rat A."/>
            <person name="Naranjo H.D."/>
            <person name="Lebbe L."/>
            <person name="Cnockaert M."/>
            <person name="Krigas N."/>
            <person name="Grigoriadou K."/>
            <person name="Maloupa E."/>
            <person name="Willems A."/>
        </authorList>
    </citation>
    <scope>NUCLEOTIDE SEQUENCE</scope>
    <source>
        <strain evidence="1">LMG 31231</strain>
    </source>
</reference>
<proteinExistence type="predicted"/>